<dbReference type="PANTHER" id="PTHR46401">
    <property type="entry name" value="GLYCOSYLTRANSFERASE WBBK-RELATED"/>
    <property type="match status" value="1"/>
</dbReference>
<evidence type="ECO:0000313" key="4">
    <source>
        <dbReference type="EMBL" id="HJD32844.1"/>
    </source>
</evidence>
<evidence type="ECO:0000259" key="3">
    <source>
        <dbReference type="Pfam" id="PF13439"/>
    </source>
</evidence>
<comment type="caution">
    <text evidence="4">The sequence shown here is derived from an EMBL/GenBank/DDBJ whole genome shotgun (WGS) entry which is preliminary data.</text>
</comment>
<keyword evidence="1" id="KW-0808">Transferase</keyword>
<dbReference type="Proteomes" id="UP000823851">
    <property type="component" value="Unassembled WGS sequence"/>
</dbReference>
<dbReference type="Gene3D" id="3.40.50.2000">
    <property type="entry name" value="Glycogen Phosphorylase B"/>
    <property type="match status" value="2"/>
</dbReference>
<dbReference type="GO" id="GO:0009103">
    <property type="term" value="P:lipopolysaccharide biosynthetic process"/>
    <property type="evidence" value="ECO:0007669"/>
    <property type="project" value="TreeGrafter"/>
</dbReference>
<protein>
    <submittedName>
        <fullName evidence="4">Glycosyltransferase family 4 protein</fullName>
    </submittedName>
</protein>
<dbReference type="SUPFAM" id="SSF53756">
    <property type="entry name" value="UDP-Glycosyltransferase/glycogen phosphorylase"/>
    <property type="match status" value="1"/>
</dbReference>
<sequence>MRLVIDCFKLVKGQGKSIGIYNLAKNLTRHLAETNRDQEHCEEIVVLGNEYNRKDFEIPGVRFVQIKKNPLSRLTFTLWELFGVKAAAKKEGADRILFPRGYRPLFYRGKDIVIIHDLIPFFYDRYFPGVLNRVENAYIMSRLKASIRRAYRVVTISRYSMKEMEGLCPGCEKRTRVIYNGINPVPTSDRPSALKPDGPYLYAATSMLPHKNAPGILRAYAAYFDAQVREGKDPARLLLIGIDSPDSVPGGDVLSPEAAKYVTCCRYIESGEEMHSLLAGASAFLFLSLVEGFGFPPLEAMQLGVPVICSNRSSLPEVIADAGLLTDPDDVEGTVSCIRRLLEDEALRKELTAKGYENVKRFGWDSRTEQYWEVLTQ</sequence>
<name>A0A9D2R229_9FIRM</name>
<evidence type="ECO:0000259" key="2">
    <source>
        <dbReference type="Pfam" id="PF00534"/>
    </source>
</evidence>
<dbReference type="CDD" id="cd03809">
    <property type="entry name" value="GT4_MtfB-like"/>
    <property type="match status" value="1"/>
</dbReference>
<dbReference type="EMBL" id="DWUW01000371">
    <property type="protein sequence ID" value="HJD32844.1"/>
    <property type="molecule type" value="Genomic_DNA"/>
</dbReference>
<dbReference type="InterPro" id="IPR028098">
    <property type="entry name" value="Glyco_trans_4-like_N"/>
</dbReference>
<proteinExistence type="predicted"/>
<feature type="domain" description="Glycosyltransferase subfamily 4-like N-terminal" evidence="3">
    <location>
        <begin position="26"/>
        <end position="184"/>
    </location>
</feature>
<dbReference type="GO" id="GO:0016757">
    <property type="term" value="F:glycosyltransferase activity"/>
    <property type="evidence" value="ECO:0007669"/>
    <property type="project" value="InterPro"/>
</dbReference>
<dbReference type="Pfam" id="PF13439">
    <property type="entry name" value="Glyco_transf_4"/>
    <property type="match status" value="1"/>
</dbReference>
<reference evidence="4" key="1">
    <citation type="journal article" date="2021" name="PeerJ">
        <title>Extensive microbial diversity within the chicken gut microbiome revealed by metagenomics and culture.</title>
        <authorList>
            <person name="Gilroy R."/>
            <person name="Ravi A."/>
            <person name="Getino M."/>
            <person name="Pursley I."/>
            <person name="Horton D.L."/>
            <person name="Alikhan N.F."/>
            <person name="Baker D."/>
            <person name="Gharbi K."/>
            <person name="Hall N."/>
            <person name="Watson M."/>
            <person name="Adriaenssens E.M."/>
            <person name="Foster-Nyarko E."/>
            <person name="Jarju S."/>
            <person name="Secka A."/>
            <person name="Antonio M."/>
            <person name="Oren A."/>
            <person name="Chaudhuri R.R."/>
            <person name="La Ragione R."/>
            <person name="Hildebrand F."/>
            <person name="Pallen M.J."/>
        </authorList>
    </citation>
    <scope>NUCLEOTIDE SEQUENCE</scope>
    <source>
        <strain evidence="4">ChiHjej8B7-25341</strain>
    </source>
</reference>
<feature type="domain" description="Glycosyl transferase family 1" evidence="2">
    <location>
        <begin position="190"/>
        <end position="357"/>
    </location>
</feature>
<dbReference type="PANTHER" id="PTHR46401:SF2">
    <property type="entry name" value="GLYCOSYLTRANSFERASE WBBK-RELATED"/>
    <property type="match status" value="1"/>
</dbReference>
<dbReference type="Pfam" id="PF00534">
    <property type="entry name" value="Glycos_transf_1"/>
    <property type="match status" value="1"/>
</dbReference>
<accession>A0A9D2R229</accession>
<organism evidence="4 5">
    <name type="scientific">Candidatus Eisenbergiella stercorigallinarum</name>
    <dbReference type="NCBI Taxonomy" id="2838557"/>
    <lineage>
        <taxon>Bacteria</taxon>
        <taxon>Bacillati</taxon>
        <taxon>Bacillota</taxon>
        <taxon>Clostridia</taxon>
        <taxon>Lachnospirales</taxon>
        <taxon>Lachnospiraceae</taxon>
        <taxon>Eisenbergiella</taxon>
    </lineage>
</organism>
<gene>
    <name evidence="4" type="ORF">H9912_13020</name>
</gene>
<dbReference type="AlphaFoldDB" id="A0A9D2R229"/>
<dbReference type="InterPro" id="IPR001296">
    <property type="entry name" value="Glyco_trans_1"/>
</dbReference>
<reference evidence="4" key="2">
    <citation type="submission" date="2021-04" db="EMBL/GenBank/DDBJ databases">
        <authorList>
            <person name="Gilroy R."/>
        </authorList>
    </citation>
    <scope>NUCLEOTIDE SEQUENCE</scope>
    <source>
        <strain evidence="4">ChiHjej8B7-25341</strain>
    </source>
</reference>
<evidence type="ECO:0000256" key="1">
    <source>
        <dbReference type="ARBA" id="ARBA00022679"/>
    </source>
</evidence>
<evidence type="ECO:0000313" key="5">
    <source>
        <dbReference type="Proteomes" id="UP000823851"/>
    </source>
</evidence>